<comment type="caution">
    <text evidence="1">The sequence shown here is derived from an EMBL/GenBank/DDBJ whole genome shotgun (WGS) entry which is preliminary data.</text>
</comment>
<evidence type="ECO:0000313" key="1">
    <source>
        <dbReference type="EMBL" id="OQV20343.1"/>
    </source>
</evidence>
<dbReference type="AlphaFoldDB" id="A0A1W0WYS9"/>
<reference evidence="2" key="1">
    <citation type="submission" date="2017-01" db="EMBL/GenBank/DDBJ databases">
        <title>Comparative genomics of anhydrobiosis in the tardigrade Hypsibius dujardini.</title>
        <authorList>
            <person name="Yoshida Y."/>
            <person name="Koutsovoulos G."/>
            <person name="Laetsch D."/>
            <person name="Stevens L."/>
            <person name="Kumar S."/>
            <person name="Horikawa D."/>
            <person name="Ishino K."/>
            <person name="Komine S."/>
            <person name="Tomita M."/>
            <person name="Blaxter M."/>
            <person name="Arakawa K."/>
        </authorList>
    </citation>
    <scope>NUCLEOTIDE SEQUENCE [LARGE SCALE GENOMIC DNA]</scope>
    <source>
        <strain evidence="2">Z151</strain>
    </source>
</reference>
<proteinExistence type="predicted"/>
<keyword evidence="2" id="KW-1185">Reference proteome</keyword>
<accession>A0A1W0WYS9</accession>
<gene>
    <name evidence="1" type="ORF">BV898_05629</name>
</gene>
<name>A0A1W0WYS9_HYPEX</name>
<dbReference type="Proteomes" id="UP000192578">
    <property type="component" value="Unassembled WGS sequence"/>
</dbReference>
<organism evidence="1 2">
    <name type="scientific">Hypsibius exemplaris</name>
    <name type="common">Freshwater tardigrade</name>
    <dbReference type="NCBI Taxonomy" id="2072580"/>
    <lineage>
        <taxon>Eukaryota</taxon>
        <taxon>Metazoa</taxon>
        <taxon>Ecdysozoa</taxon>
        <taxon>Tardigrada</taxon>
        <taxon>Eutardigrada</taxon>
        <taxon>Parachela</taxon>
        <taxon>Hypsibioidea</taxon>
        <taxon>Hypsibiidae</taxon>
        <taxon>Hypsibius</taxon>
    </lineage>
</organism>
<sequence>MLNGQVVLRWTTGRKSIRVDNNNSPYINKSIIRDSCAKPYRESVLRVYCEDYDPANSNDLINQWECPITRNPADSENGAPWSVISDCTPRFHPGAPNSIRLSFRYRLFNIARSRCDSVIQVSTPRSATTASTKPRPAG</sequence>
<protein>
    <submittedName>
        <fullName evidence="1">Uncharacterized protein</fullName>
    </submittedName>
</protein>
<dbReference type="EMBL" id="MTYJ01000031">
    <property type="protein sequence ID" value="OQV20343.1"/>
    <property type="molecule type" value="Genomic_DNA"/>
</dbReference>
<evidence type="ECO:0000313" key="2">
    <source>
        <dbReference type="Proteomes" id="UP000192578"/>
    </source>
</evidence>